<reference evidence="2 3" key="1">
    <citation type="submission" date="2019-11" db="EMBL/GenBank/DDBJ databases">
        <title>Type strains purchased from KCTC, JCM and DSMZ.</title>
        <authorList>
            <person name="Lu H."/>
        </authorList>
    </citation>
    <scope>NUCLEOTIDE SEQUENCE [LARGE SCALE GENOMIC DNA]</scope>
    <source>
        <strain evidence="2 3">JCM 31587</strain>
    </source>
</reference>
<name>A0A6L6QF49_9BURK</name>
<keyword evidence="3" id="KW-1185">Reference proteome</keyword>
<accession>A0A6L6QF49</accession>
<dbReference type="InterPro" id="IPR032710">
    <property type="entry name" value="NTF2-like_dom_sf"/>
</dbReference>
<dbReference type="EMBL" id="WNKX01000004">
    <property type="protein sequence ID" value="MTW10286.1"/>
    <property type="molecule type" value="Genomic_DNA"/>
</dbReference>
<sequence>MYHAAAIPRQLPQDRNSRLALRFLHWRSHYNHLTDEEIPVSNLPKIAALFEAYANNNVAAVSDVLAEDVVWRIPGHHPLAGEKHGIKEVLAFFGQLGKAGFQAQPFAIAEHADYVIDHHRGWSSFGSGLDLTWCLVFRFAQGKIQEVTNFCSDQHRADLFFHEVYRLKPIPERLAE</sequence>
<comment type="caution">
    <text evidence="2">The sequence shown here is derived from an EMBL/GenBank/DDBJ whole genome shotgun (WGS) entry which is preliminary data.</text>
</comment>
<evidence type="ECO:0000313" key="2">
    <source>
        <dbReference type="EMBL" id="MTW10286.1"/>
    </source>
</evidence>
<dbReference type="AlphaFoldDB" id="A0A6L6QF49"/>
<feature type="domain" description="SnoaL-like" evidence="1">
    <location>
        <begin position="47"/>
        <end position="146"/>
    </location>
</feature>
<dbReference type="Proteomes" id="UP000472320">
    <property type="component" value="Unassembled WGS sequence"/>
</dbReference>
<protein>
    <submittedName>
        <fullName evidence="2">Nuclear transport factor 2 family protein</fullName>
    </submittedName>
</protein>
<gene>
    <name evidence="2" type="ORF">GM658_06680</name>
</gene>
<dbReference type="Pfam" id="PF12680">
    <property type="entry name" value="SnoaL_2"/>
    <property type="match status" value="1"/>
</dbReference>
<dbReference type="InterPro" id="IPR037401">
    <property type="entry name" value="SnoaL-like"/>
</dbReference>
<dbReference type="Gene3D" id="3.10.450.50">
    <property type="match status" value="1"/>
</dbReference>
<dbReference type="SUPFAM" id="SSF54427">
    <property type="entry name" value="NTF2-like"/>
    <property type="match status" value="1"/>
</dbReference>
<evidence type="ECO:0000313" key="3">
    <source>
        <dbReference type="Proteomes" id="UP000472320"/>
    </source>
</evidence>
<proteinExistence type="predicted"/>
<organism evidence="2 3">
    <name type="scientific">Massilia eburnea</name>
    <dbReference type="NCBI Taxonomy" id="1776165"/>
    <lineage>
        <taxon>Bacteria</taxon>
        <taxon>Pseudomonadati</taxon>
        <taxon>Pseudomonadota</taxon>
        <taxon>Betaproteobacteria</taxon>
        <taxon>Burkholderiales</taxon>
        <taxon>Oxalobacteraceae</taxon>
        <taxon>Telluria group</taxon>
        <taxon>Massilia</taxon>
    </lineage>
</organism>
<evidence type="ECO:0000259" key="1">
    <source>
        <dbReference type="Pfam" id="PF12680"/>
    </source>
</evidence>